<dbReference type="RefSeq" id="WP_208173388.1">
    <property type="nucleotide sequence ID" value="NZ_JAGETZ010000001.1"/>
</dbReference>
<accession>A0ABS3Q9I2</accession>
<keyword evidence="1" id="KW-0732">Signal</keyword>
<name>A0ABS3Q9I2_9BACT</name>
<organism evidence="2 3">
    <name type="scientific">Hymenobacter negativus</name>
    <dbReference type="NCBI Taxonomy" id="2795026"/>
    <lineage>
        <taxon>Bacteria</taxon>
        <taxon>Pseudomonadati</taxon>
        <taxon>Bacteroidota</taxon>
        <taxon>Cytophagia</taxon>
        <taxon>Cytophagales</taxon>
        <taxon>Hymenobacteraceae</taxon>
        <taxon>Hymenobacter</taxon>
    </lineage>
</organism>
<feature type="chain" id="PRO_5045170727" evidence="1">
    <location>
        <begin position="20"/>
        <end position="397"/>
    </location>
</feature>
<dbReference type="InterPro" id="IPR008969">
    <property type="entry name" value="CarboxyPept-like_regulatory"/>
</dbReference>
<dbReference type="EMBL" id="JAGETZ010000001">
    <property type="protein sequence ID" value="MBO2007861.1"/>
    <property type="molecule type" value="Genomic_DNA"/>
</dbReference>
<comment type="caution">
    <text evidence="2">The sequence shown here is derived from an EMBL/GenBank/DDBJ whole genome shotgun (WGS) entry which is preliminary data.</text>
</comment>
<protein>
    <submittedName>
        <fullName evidence="2">Carboxypeptidase-like regulatory domain-containing protein</fullName>
    </submittedName>
</protein>
<evidence type="ECO:0000256" key="1">
    <source>
        <dbReference type="SAM" id="SignalP"/>
    </source>
</evidence>
<keyword evidence="3" id="KW-1185">Reference proteome</keyword>
<sequence>MRYLFLFGLLMAMMGSVQAQITVSGRLVDEKQQPVPYASVALADGRTGTASNEAGEFSLKLSVLPQLLTVLSIGYERKVISVTQAGAMSTPVLLRASAVQLPEVTVRANGEAEALVRRCYAKLLRHRTDVQYGRAFYRQKTQQNGRYREFFDAFYDVKLTPRNMPSWVLGEARYALTKGGMSFSNFSAIVRSLPVFIALGDEPSKTSLPLSPEGLAKFTFVLRQTLREQGRELTVIDFAPRPGTEQATRGSLYIDPRTAALFRVDQELPAAQMFNMPSNLSVQQERATAHIVSDFAAYQDSLTRLASTRATATISLLVQGFSDETSVSSHFFFYEYGPPTTGERYPDTDRLTVDMNLIRRQRYNPLFWRDNAVIKASPIEETIIRDFEGQKVFGKLN</sequence>
<feature type="signal peptide" evidence="1">
    <location>
        <begin position="1"/>
        <end position="19"/>
    </location>
</feature>
<evidence type="ECO:0000313" key="2">
    <source>
        <dbReference type="EMBL" id="MBO2007861.1"/>
    </source>
</evidence>
<gene>
    <name evidence="2" type="ORF">J4E00_02280</name>
</gene>
<dbReference type="SUPFAM" id="SSF49464">
    <property type="entry name" value="Carboxypeptidase regulatory domain-like"/>
    <property type="match status" value="1"/>
</dbReference>
<dbReference type="Proteomes" id="UP000664369">
    <property type="component" value="Unassembled WGS sequence"/>
</dbReference>
<proteinExistence type="predicted"/>
<evidence type="ECO:0000313" key="3">
    <source>
        <dbReference type="Proteomes" id="UP000664369"/>
    </source>
</evidence>
<reference evidence="2 3" key="1">
    <citation type="submission" date="2021-03" db="EMBL/GenBank/DDBJ databases">
        <authorList>
            <person name="Kim M.K."/>
        </authorList>
    </citation>
    <scope>NUCLEOTIDE SEQUENCE [LARGE SCALE GENOMIC DNA]</scope>
    <source>
        <strain evidence="2 3">BT442</strain>
    </source>
</reference>
<dbReference type="Pfam" id="PF13715">
    <property type="entry name" value="CarbopepD_reg_2"/>
    <property type="match status" value="1"/>
</dbReference>